<organism evidence="3 4">
    <name type="scientific">Pelagomonas calceolata</name>
    <dbReference type="NCBI Taxonomy" id="35677"/>
    <lineage>
        <taxon>Eukaryota</taxon>
        <taxon>Sar</taxon>
        <taxon>Stramenopiles</taxon>
        <taxon>Ochrophyta</taxon>
        <taxon>Pelagophyceae</taxon>
        <taxon>Pelagomonadales</taxon>
        <taxon>Pelagomonadaceae</taxon>
        <taxon>Pelagomonas</taxon>
    </lineage>
</organism>
<dbReference type="InterPro" id="IPR013922">
    <property type="entry name" value="Cyclin_PHO80-like"/>
</dbReference>
<reference evidence="3" key="1">
    <citation type="submission" date="2021-11" db="EMBL/GenBank/DDBJ databases">
        <authorList>
            <consortium name="Genoscope - CEA"/>
            <person name="William W."/>
        </authorList>
    </citation>
    <scope>NUCLEOTIDE SEQUENCE</scope>
</reference>
<feature type="compositionally biased region" description="Basic and acidic residues" evidence="1">
    <location>
        <begin position="293"/>
        <end position="308"/>
    </location>
</feature>
<comment type="caution">
    <text evidence="3">The sequence shown here is derived from an EMBL/GenBank/DDBJ whole genome shotgun (WGS) entry which is preliminary data.</text>
</comment>
<feature type="region of interest" description="Disordered" evidence="1">
    <location>
        <begin position="1"/>
        <end position="68"/>
    </location>
</feature>
<dbReference type="EMBL" id="CAKKNE010000006">
    <property type="protein sequence ID" value="CAH0380085.1"/>
    <property type="molecule type" value="Genomic_DNA"/>
</dbReference>
<feature type="compositionally biased region" description="Pro residues" evidence="1">
    <location>
        <begin position="274"/>
        <end position="286"/>
    </location>
</feature>
<dbReference type="Pfam" id="PF00134">
    <property type="entry name" value="Cyclin_N"/>
    <property type="match status" value="1"/>
</dbReference>
<dbReference type="Proteomes" id="UP000789595">
    <property type="component" value="Unassembled WGS sequence"/>
</dbReference>
<feature type="domain" description="Cyclin N-terminal" evidence="2">
    <location>
        <begin position="124"/>
        <end position="225"/>
    </location>
</feature>
<accession>A0A8J2X559</accession>
<name>A0A8J2X559_9STRA</name>
<dbReference type="OrthoDB" id="10250320at2759"/>
<dbReference type="PANTHER" id="PTHR15615:SF108">
    <property type="entry name" value="PROTEIN CNPPD1"/>
    <property type="match status" value="1"/>
</dbReference>
<dbReference type="InterPro" id="IPR006671">
    <property type="entry name" value="Cyclin_N"/>
</dbReference>
<evidence type="ECO:0000313" key="3">
    <source>
        <dbReference type="EMBL" id="CAH0380085.1"/>
    </source>
</evidence>
<feature type="compositionally biased region" description="Basic and acidic residues" evidence="1">
    <location>
        <begin position="31"/>
        <end position="51"/>
    </location>
</feature>
<dbReference type="InterPro" id="IPR036915">
    <property type="entry name" value="Cyclin-like_sf"/>
</dbReference>
<proteinExistence type="predicted"/>
<dbReference type="SUPFAM" id="SSF47954">
    <property type="entry name" value="Cyclin-like"/>
    <property type="match status" value="1"/>
</dbReference>
<dbReference type="Gene3D" id="1.10.472.10">
    <property type="entry name" value="Cyclin-like"/>
    <property type="match status" value="1"/>
</dbReference>
<dbReference type="PANTHER" id="PTHR15615">
    <property type="match status" value="1"/>
</dbReference>
<gene>
    <name evidence="3" type="ORF">PECAL_6P17230</name>
</gene>
<keyword evidence="4" id="KW-1185">Reference proteome</keyword>
<dbReference type="AlphaFoldDB" id="A0A8J2X559"/>
<protein>
    <recommendedName>
        <fullName evidence="2">Cyclin N-terminal domain-containing protein</fullName>
    </recommendedName>
</protein>
<evidence type="ECO:0000259" key="2">
    <source>
        <dbReference type="Pfam" id="PF00134"/>
    </source>
</evidence>
<feature type="region of interest" description="Disordered" evidence="1">
    <location>
        <begin position="270"/>
        <end position="316"/>
    </location>
</feature>
<evidence type="ECO:0000313" key="4">
    <source>
        <dbReference type="Proteomes" id="UP000789595"/>
    </source>
</evidence>
<evidence type="ECO:0000256" key="1">
    <source>
        <dbReference type="SAM" id="MobiDB-lite"/>
    </source>
</evidence>
<sequence>MTSPPSPAESRHVDLGSPPDLADWEEVNGSPRRDETNQAWEREIKDDECMRDAPPPPPRSRTNSVSDGAAAREAVELCGIAMLLQHIMTNPPPGAEPAHLAAFWAEPDVPAPAGAAPSPDVGELHDFLFRLFATCFYTPECSVLAFMFILRMLSFHPHLRITPRNCKRLLLCGVMVAQKNHDDAPLRNVDFATAWGHVLPGERPVSAERVGEMERVLLDALGFDLYVPRDQYEACIAELHGVVASHGAGVPGLPAMLRRHAEFLASPPVVLPWAAPPPRTEPPPPPRTRHRSLPVERRNPVSSEHSRDSSPPQNSS</sequence>
<dbReference type="GO" id="GO:0019901">
    <property type="term" value="F:protein kinase binding"/>
    <property type="evidence" value="ECO:0007669"/>
    <property type="project" value="InterPro"/>
</dbReference>